<sequence length="162" mass="18816">MEIFRRNQKSGQLGQQPTGYPERTKIDLLATEKFKCRVSTVLDKNVKQYGKQFLYDHLEDTSWSSSEGLPQWINIEFDEPQTVGGFSFQFQGGFAAKEAKVELYPSKDSSPYEEPFYAEDINAVQIFQLKHAQFNVERVKFTINSSTDFFGRIIVYKLELFK</sequence>
<evidence type="ECO:0000256" key="1">
    <source>
        <dbReference type="SAM" id="MobiDB-lite"/>
    </source>
</evidence>
<dbReference type="SUPFAM" id="SSF49785">
    <property type="entry name" value="Galactose-binding domain-like"/>
    <property type="match status" value="1"/>
</dbReference>
<feature type="domain" description="F5/8 type C" evidence="2">
    <location>
        <begin position="48"/>
        <end position="146"/>
    </location>
</feature>
<dbReference type="Pfam" id="PF00754">
    <property type="entry name" value="F5_F8_type_C"/>
    <property type="match status" value="1"/>
</dbReference>
<dbReference type="InterPro" id="IPR008979">
    <property type="entry name" value="Galactose-bd-like_sf"/>
</dbReference>
<reference evidence="3" key="1">
    <citation type="submission" date="2025-05" db="UniProtKB">
        <authorList>
            <consortium name="EnsemblMetazoa"/>
        </authorList>
    </citation>
    <scope>IDENTIFICATION</scope>
    <source>
        <strain evidence="3">Yale</strain>
    </source>
</reference>
<name>A0ABK9N1G2_GLOMM</name>
<feature type="region of interest" description="Disordered" evidence="1">
    <location>
        <begin position="1"/>
        <end position="20"/>
    </location>
</feature>
<dbReference type="EMBL" id="CCAG010023670">
    <property type="status" value="NOT_ANNOTATED_CDS"/>
    <property type="molecule type" value="Genomic_DNA"/>
</dbReference>
<dbReference type="InterPro" id="IPR000421">
    <property type="entry name" value="FA58C"/>
</dbReference>
<evidence type="ECO:0000313" key="3">
    <source>
        <dbReference type="EnsemblMetazoa" id="GMOY007535.P1535"/>
    </source>
</evidence>
<dbReference type="EnsemblMetazoa" id="GMOY007535.R1535">
    <property type="protein sequence ID" value="GMOY007535.P1535"/>
    <property type="gene ID" value="GMOY007535"/>
</dbReference>
<keyword evidence="4" id="KW-1185">Reference proteome</keyword>
<protein>
    <submittedName>
        <fullName evidence="3">F5/8 type C domain-containing protein</fullName>
    </submittedName>
</protein>
<proteinExistence type="predicted"/>
<dbReference type="Gene3D" id="2.60.120.260">
    <property type="entry name" value="Galactose-binding domain-like"/>
    <property type="match status" value="1"/>
</dbReference>
<accession>A0ABK9N1G2</accession>
<dbReference type="Proteomes" id="UP000092444">
    <property type="component" value="Unassembled WGS sequence"/>
</dbReference>
<evidence type="ECO:0000259" key="2">
    <source>
        <dbReference type="Pfam" id="PF00754"/>
    </source>
</evidence>
<evidence type="ECO:0000313" key="4">
    <source>
        <dbReference type="Proteomes" id="UP000092444"/>
    </source>
</evidence>
<feature type="compositionally biased region" description="Polar residues" evidence="1">
    <location>
        <begin position="9"/>
        <end position="18"/>
    </location>
</feature>
<organism evidence="3 4">
    <name type="scientific">Glossina morsitans morsitans</name>
    <name type="common">Savannah tsetse fly</name>
    <dbReference type="NCBI Taxonomy" id="37546"/>
    <lineage>
        <taxon>Eukaryota</taxon>
        <taxon>Metazoa</taxon>
        <taxon>Ecdysozoa</taxon>
        <taxon>Arthropoda</taxon>
        <taxon>Hexapoda</taxon>
        <taxon>Insecta</taxon>
        <taxon>Pterygota</taxon>
        <taxon>Neoptera</taxon>
        <taxon>Endopterygota</taxon>
        <taxon>Diptera</taxon>
        <taxon>Brachycera</taxon>
        <taxon>Muscomorpha</taxon>
        <taxon>Hippoboscoidea</taxon>
        <taxon>Glossinidae</taxon>
        <taxon>Glossina</taxon>
    </lineage>
</organism>